<dbReference type="SUPFAM" id="SSF56112">
    <property type="entry name" value="Protein kinase-like (PK-like)"/>
    <property type="match status" value="1"/>
</dbReference>
<sequence>MGFYKDLADSVVIQNKGKKKVLIDHKDTLTLIGVGRSAFVFKIKNTNKVIKVFFPTHRHFAYEEAMVYQVVQNIDYFPTIYEFGWNYIVINYIEGYTLFDCLTRGIQVSAKEIKEVESAILVAQSLGLNPSDIHLRNIIITTEGKIKMIDVARFRQAKLCPQWEDLRTAFYRFYTKPLFPKRLPSFLLNTIAFLYKRCFY</sequence>
<proteinExistence type="predicted"/>
<dbReference type="PANTHER" id="PTHR37171">
    <property type="entry name" value="SERINE/THREONINE-PROTEIN KINASE YRZF-RELATED"/>
    <property type="match status" value="1"/>
</dbReference>
<dbReference type="Gene3D" id="1.10.510.10">
    <property type="entry name" value="Transferase(Phosphotransferase) domain 1"/>
    <property type="match status" value="1"/>
</dbReference>
<dbReference type="Proteomes" id="UP000679950">
    <property type="component" value="Unassembled WGS sequence"/>
</dbReference>
<organism evidence="1 2">
    <name type="scientific">Lederbergia ruris</name>
    <dbReference type="NCBI Taxonomy" id="217495"/>
    <lineage>
        <taxon>Bacteria</taxon>
        <taxon>Bacillati</taxon>
        <taxon>Bacillota</taxon>
        <taxon>Bacilli</taxon>
        <taxon>Bacillales</taxon>
        <taxon>Bacillaceae</taxon>
        <taxon>Lederbergia</taxon>
    </lineage>
</organism>
<reference evidence="1 2" key="1">
    <citation type="submission" date="2021-03" db="EMBL/GenBank/DDBJ databases">
        <title>Antimicrobial resistance genes in bacteria isolated from Japanese honey, and their potential for conferring macrolide and lincosamide resistance in the American foulbrood pathogen Paenibacillus larvae.</title>
        <authorList>
            <person name="Okamoto M."/>
            <person name="Kumagai M."/>
            <person name="Kanamori H."/>
            <person name="Takamatsu D."/>
        </authorList>
    </citation>
    <scope>NUCLEOTIDE SEQUENCE [LARGE SCALE GENOMIC DNA]</scope>
    <source>
        <strain evidence="1 2">J8TS2</strain>
    </source>
</reference>
<gene>
    <name evidence="1" type="primary">yrzF</name>
    <name evidence="1" type="ORF">J8TS2_13760</name>
</gene>
<name>A0ABQ4KGG4_9BACI</name>
<keyword evidence="1" id="KW-0418">Kinase</keyword>
<protein>
    <submittedName>
        <fullName evidence="1">Serine/threonine-protein kinase YrzF</fullName>
    </submittedName>
</protein>
<evidence type="ECO:0000313" key="2">
    <source>
        <dbReference type="Proteomes" id="UP000679950"/>
    </source>
</evidence>
<dbReference type="PANTHER" id="PTHR37171:SF1">
    <property type="entry name" value="SERINE_THREONINE-PROTEIN KINASE YRZF-RELATED"/>
    <property type="match status" value="1"/>
</dbReference>
<dbReference type="InterPro" id="IPR011009">
    <property type="entry name" value="Kinase-like_dom_sf"/>
</dbReference>
<keyword evidence="1" id="KW-0808">Transferase</keyword>
<keyword evidence="2" id="KW-1185">Reference proteome</keyword>
<dbReference type="RefSeq" id="WP_212965910.1">
    <property type="nucleotide sequence ID" value="NZ_BORB01000009.1"/>
</dbReference>
<dbReference type="GO" id="GO:0016301">
    <property type="term" value="F:kinase activity"/>
    <property type="evidence" value="ECO:0007669"/>
    <property type="project" value="UniProtKB-KW"/>
</dbReference>
<evidence type="ECO:0000313" key="1">
    <source>
        <dbReference type="EMBL" id="GIN57057.1"/>
    </source>
</evidence>
<accession>A0ABQ4KGG4</accession>
<comment type="caution">
    <text evidence="1">The sequence shown here is derived from an EMBL/GenBank/DDBJ whole genome shotgun (WGS) entry which is preliminary data.</text>
</comment>
<dbReference type="InterPro" id="IPR052396">
    <property type="entry name" value="Meiotic_Drive_Suppr_Kinase"/>
</dbReference>
<dbReference type="EMBL" id="BORB01000009">
    <property type="protein sequence ID" value="GIN57057.1"/>
    <property type="molecule type" value="Genomic_DNA"/>
</dbReference>